<gene>
    <name evidence="2" type="ORF">ElyMa_001358700</name>
</gene>
<evidence type="ECO:0000313" key="3">
    <source>
        <dbReference type="Proteomes" id="UP000762676"/>
    </source>
</evidence>
<name>A0AAV4IMZ1_9GAST</name>
<organism evidence="2 3">
    <name type="scientific">Elysia marginata</name>
    <dbReference type="NCBI Taxonomy" id="1093978"/>
    <lineage>
        <taxon>Eukaryota</taxon>
        <taxon>Metazoa</taxon>
        <taxon>Spiralia</taxon>
        <taxon>Lophotrochozoa</taxon>
        <taxon>Mollusca</taxon>
        <taxon>Gastropoda</taxon>
        <taxon>Heterobranchia</taxon>
        <taxon>Euthyneura</taxon>
        <taxon>Panpulmonata</taxon>
        <taxon>Sacoglossa</taxon>
        <taxon>Placobranchoidea</taxon>
        <taxon>Plakobranchidae</taxon>
        <taxon>Elysia</taxon>
    </lineage>
</organism>
<reference evidence="2 3" key="1">
    <citation type="journal article" date="2021" name="Elife">
        <title>Chloroplast acquisition without the gene transfer in kleptoplastic sea slugs, Plakobranchus ocellatus.</title>
        <authorList>
            <person name="Maeda T."/>
            <person name="Takahashi S."/>
            <person name="Yoshida T."/>
            <person name="Shimamura S."/>
            <person name="Takaki Y."/>
            <person name="Nagai Y."/>
            <person name="Toyoda A."/>
            <person name="Suzuki Y."/>
            <person name="Arimoto A."/>
            <person name="Ishii H."/>
            <person name="Satoh N."/>
            <person name="Nishiyama T."/>
            <person name="Hasebe M."/>
            <person name="Maruyama T."/>
            <person name="Minagawa J."/>
            <person name="Obokata J."/>
            <person name="Shigenobu S."/>
        </authorList>
    </citation>
    <scope>NUCLEOTIDE SEQUENCE [LARGE SCALE GENOMIC DNA]</scope>
</reference>
<protein>
    <submittedName>
        <fullName evidence="2">Protein ENHANCED DISEASE RESISTANCE 2-like</fullName>
    </submittedName>
</protein>
<dbReference type="AlphaFoldDB" id="A0AAV4IMZ1"/>
<dbReference type="PANTHER" id="PTHR12136">
    <property type="entry name" value="ENHANCED DISEASE RESISTANCE-RELATED"/>
    <property type="match status" value="1"/>
</dbReference>
<dbReference type="Proteomes" id="UP000762676">
    <property type="component" value="Unassembled WGS sequence"/>
</dbReference>
<proteinExistence type="predicted"/>
<sequence length="432" mass="49075">MASMPVRMPEQVAVPDREGDEGDIVVKKQVTCWQRVVRCLDRMIDCFVNVFVKLYYCCLFTDGVCKQLCGREIRAEVKPVFIESDDEDVDMFFDFSDAEKIDVGDNELDIGMDESVDIPFEDALDFSDDWKGLEKHVKQQMQEVDELEMSHRCLHDRASSDIKPNVPHCYPRKFWDTHDPSRFKLRARDYDKTLKEPKEADDFSLFDLEGVQLLNTGAEDVTHISKYQQALPNRLMKAEEMVSPSHRSPRFYFSVGFKLPTSDGCILLITASASMKKLLLAQRLNVGRLFKKFVMGSDEYRNQRLKVVPDLVQAPAAAKIFTPVPGLVGTDFKIHYNYKRGRYLEALIDINDSKTWRGSSAKLGGSLFMGKAGECITGLGVLVEAEEKNNEELPERLAMAVKIVEASIKVQKKLDLSKVSEVEASDDPNILF</sequence>
<evidence type="ECO:0000259" key="1">
    <source>
        <dbReference type="Pfam" id="PF07059"/>
    </source>
</evidence>
<dbReference type="InterPro" id="IPR009769">
    <property type="entry name" value="EDR2_C"/>
</dbReference>
<dbReference type="InterPro" id="IPR045096">
    <property type="entry name" value="EDR2-like"/>
</dbReference>
<dbReference type="Pfam" id="PF07059">
    <property type="entry name" value="EDR2_C"/>
    <property type="match status" value="1"/>
</dbReference>
<comment type="caution">
    <text evidence="2">The sequence shown here is derived from an EMBL/GenBank/DDBJ whole genome shotgun (WGS) entry which is preliminary data.</text>
</comment>
<feature type="domain" description="Protein ENHANCED DISEASE RESISTANCE 2 C-terminal" evidence="1">
    <location>
        <begin position="175"/>
        <end position="403"/>
    </location>
</feature>
<dbReference type="PANTHER" id="PTHR12136:SF41">
    <property type="entry name" value="PLECKSTRIN HOMOLOGY (PH) AND LIPID-BINDING START DOMAINS-CONTAINING PROTEIN"/>
    <property type="match status" value="1"/>
</dbReference>
<dbReference type="EMBL" id="BMAT01002697">
    <property type="protein sequence ID" value="GFS11924.1"/>
    <property type="molecule type" value="Genomic_DNA"/>
</dbReference>
<accession>A0AAV4IMZ1</accession>
<evidence type="ECO:0000313" key="2">
    <source>
        <dbReference type="EMBL" id="GFS11924.1"/>
    </source>
</evidence>
<keyword evidence="3" id="KW-1185">Reference proteome</keyword>